<evidence type="ECO:0000313" key="1">
    <source>
        <dbReference type="EMBL" id="GIH27790.1"/>
    </source>
</evidence>
<keyword evidence="2" id="KW-1185">Reference proteome</keyword>
<accession>A0A919QK38</accession>
<dbReference type="EMBL" id="BOOA01000063">
    <property type="protein sequence ID" value="GIH27790.1"/>
    <property type="molecule type" value="Genomic_DNA"/>
</dbReference>
<protein>
    <submittedName>
        <fullName evidence="1">ATPase AAA</fullName>
    </submittedName>
</protein>
<organism evidence="1 2">
    <name type="scientific">Acrocarpospora phusangensis</name>
    <dbReference type="NCBI Taxonomy" id="1070424"/>
    <lineage>
        <taxon>Bacteria</taxon>
        <taxon>Bacillati</taxon>
        <taxon>Actinomycetota</taxon>
        <taxon>Actinomycetes</taxon>
        <taxon>Streptosporangiales</taxon>
        <taxon>Streptosporangiaceae</taxon>
        <taxon>Acrocarpospora</taxon>
    </lineage>
</organism>
<reference evidence="1" key="1">
    <citation type="submission" date="2021-01" db="EMBL/GenBank/DDBJ databases">
        <title>Whole genome shotgun sequence of Acrocarpospora phusangensis NBRC 108782.</title>
        <authorList>
            <person name="Komaki H."/>
            <person name="Tamura T."/>
        </authorList>
    </citation>
    <scope>NUCLEOTIDE SEQUENCE</scope>
    <source>
        <strain evidence="1">NBRC 108782</strain>
    </source>
</reference>
<evidence type="ECO:0000313" key="2">
    <source>
        <dbReference type="Proteomes" id="UP000640052"/>
    </source>
</evidence>
<dbReference type="InterPro" id="IPR036390">
    <property type="entry name" value="WH_DNA-bd_sf"/>
</dbReference>
<proteinExistence type="predicted"/>
<dbReference type="Proteomes" id="UP000640052">
    <property type="component" value="Unassembled WGS sequence"/>
</dbReference>
<dbReference type="RefSeq" id="WP_204044432.1">
    <property type="nucleotide sequence ID" value="NZ_BOOA01000063.1"/>
</dbReference>
<dbReference type="SUPFAM" id="SSF46785">
    <property type="entry name" value="Winged helix' DNA-binding domain"/>
    <property type="match status" value="1"/>
</dbReference>
<dbReference type="PANTHER" id="PTHR34704:SF1">
    <property type="entry name" value="ATPASE"/>
    <property type="match status" value="1"/>
</dbReference>
<dbReference type="SUPFAM" id="SSF52540">
    <property type="entry name" value="P-loop containing nucleoside triphosphate hydrolases"/>
    <property type="match status" value="1"/>
</dbReference>
<comment type="caution">
    <text evidence="1">The sequence shown here is derived from an EMBL/GenBank/DDBJ whole genome shotgun (WGS) entry which is preliminary data.</text>
</comment>
<gene>
    <name evidence="1" type="ORF">Aph01nite_61000</name>
</gene>
<sequence length="486" mass="53283">MAKPGRLFGRGREWEELEAFAGSEREGATLGLVYGRRRQGKTLMLELLAREVGGFMFAATEQSERQNLADIGAAYAEFAGLRRPVVFRSWREALGDLLRLGERQPTTVVIDEFPYLVGTSPGLPSYLQQALSPLGFAKEHTRTRLILCGSALTTMAQLLGGGAPLRGRATLELVVRPFGFRDAAAFWGIRDPELAFRVNALVGGTPAYLEMCGGGPATLDEFDAWVCRWLLNPATAMFREGGQLLREEPSITNPTSYSAVLAALSAGNHRRSEIAAALGRPSTSLAHLLTGLRGIGLIDQIDDALREKRSVYRIAEPIVRLHQLLVRRHEPELVAGRAERVWAEGEDTVAGRIYGPHFEDLARAWCFDHAAKDTLGGTATRVRPADLPCREHRAGHEVDVVVTEAVSYEGERVTAIGEAKGTRTPVDLPQLHRLEHMRGLLPDAKVEGTPKLLLFARAGFTRELREVAAGRSDVELIDLERLYAGA</sequence>
<dbReference type="AlphaFoldDB" id="A0A919QK38"/>
<dbReference type="Gene3D" id="3.40.50.300">
    <property type="entry name" value="P-loop containing nucleotide triphosphate hydrolases"/>
    <property type="match status" value="1"/>
</dbReference>
<dbReference type="PANTHER" id="PTHR34704">
    <property type="entry name" value="ATPASE"/>
    <property type="match status" value="1"/>
</dbReference>
<dbReference type="InterPro" id="IPR027417">
    <property type="entry name" value="P-loop_NTPase"/>
</dbReference>
<name>A0A919QK38_9ACTN</name>